<dbReference type="CDD" id="cd16894">
    <property type="entry name" value="MltD-like"/>
    <property type="match status" value="1"/>
</dbReference>
<dbReference type="PANTHER" id="PTHR37423:SF2">
    <property type="entry name" value="MEMBRANE-BOUND LYTIC MUREIN TRANSGLYCOSYLASE C"/>
    <property type="match status" value="1"/>
</dbReference>
<dbReference type="SUPFAM" id="SSF53955">
    <property type="entry name" value="Lysozyme-like"/>
    <property type="match status" value="1"/>
</dbReference>
<dbReference type="Proteomes" id="UP001165267">
    <property type="component" value="Unassembled WGS sequence"/>
</dbReference>
<comment type="similarity">
    <text evidence="1">Belongs to the transglycosylase Slt family.</text>
</comment>
<proteinExistence type="inferred from homology"/>
<dbReference type="InterPro" id="IPR000189">
    <property type="entry name" value="Transglyc_AS"/>
</dbReference>
<dbReference type="InterPro" id="IPR036779">
    <property type="entry name" value="LysM_dom_sf"/>
</dbReference>
<dbReference type="Gene3D" id="3.10.350.10">
    <property type="entry name" value="LysM domain"/>
    <property type="match status" value="1"/>
</dbReference>
<feature type="region of interest" description="Disordered" evidence="2">
    <location>
        <begin position="384"/>
        <end position="403"/>
    </location>
</feature>
<evidence type="ECO:0000256" key="1">
    <source>
        <dbReference type="ARBA" id="ARBA00007734"/>
    </source>
</evidence>
<feature type="domain" description="LysM" evidence="3">
    <location>
        <begin position="348"/>
        <end position="392"/>
    </location>
</feature>
<dbReference type="Pfam" id="PF01476">
    <property type="entry name" value="LysM"/>
    <property type="match status" value="1"/>
</dbReference>
<keyword evidence="5" id="KW-1185">Reference proteome</keyword>
<dbReference type="CDD" id="cd00118">
    <property type="entry name" value="LysM"/>
    <property type="match status" value="1"/>
</dbReference>
<reference evidence="4" key="1">
    <citation type="submission" date="2022-07" db="EMBL/GenBank/DDBJ databases">
        <authorList>
            <person name="Xamxidin M."/>
        </authorList>
    </citation>
    <scope>NUCLEOTIDE SEQUENCE</scope>
    <source>
        <strain evidence="4">YS8-69</strain>
    </source>
</reference>
<dbReference type="Pfam" id="PF01464">
    <property type="entry name" value="SLT"/>
    <property type="match status" value="1"/>
</dbReference>
<gene>
    <name evidence="4" type="ORF">NSP04_07800</name>
</gene>
<accession>A0ABT1XHB1</accession>
<dbReference type="InterPro" id="IPR018392">
    <property type="entry name" value="LysM"/>
</dbReference>
<dbReference type="EMBL" id="JANKHG010000017">
    <property type="protein sequence ID" value="MCR2746549.1"/>
    <property type="molecule type" value="Genomic_DNA"/>
</dbReference>
<dbReference type="InterPro" id="IPR008258">
    <property type="entry name" value="Transglycosylase_SLT_dom_1"/>
</dbReference>
<dbReference type="InterPro" id="IPR023346">
    <property type="entry name" value="Lysozyme-like_dom_sf"/>
</dbReference>
<dbReference type="PROSITE" id="PS51782">
    <property type="entry name" value="LYSM"/>
    <property type="match status" value="1"/>
</dbReference>
<dbReference type="RefSeq" id="WP_257511783.1">
    <property type="nucleotide sequence ID" value="NZ_JANKHG010000017.1"/>
</dbReference>
<evidence type="ECO:0000313" key="4">
    <source>
        <dbReference type="EMBL" id="MCR2746549.1"/>
    </source>
</evidence>
<organism evidence="4 5">
    <name type="scientific">Limnobacter parvus</name>
    <dbReference type="NCBI Taxonomy" id="2939690"/>
    <lineage>
        <taxon>Bacteria</taxon>
        <taxon>Pseudomonadati</taxon>
        <taxon>Pseudomonadota</taxon>
        <taxon>Betaproteobacteria</taxon>
        <taxon>Burkholderiales</taxon>
        <taxon>Burkholderiaceae</taxon>
        <taxon>Limnobacter</taxon>
    </lineage>
</organism>
<dbReference type="Gene3D" id="1.10.530.10">
    <property type="match status" value="1"/>
</dbReference>
<protein>
    <submittedName>
        <fullName evidence="4">Transglycosylase SLT domain-containing protein</fullName>
    </submittedName>
</protein>
<sequence>MSAAHSQLVWVLFAAMTGLSGVHGTAGASGATQHQLAMNAENEGEQLFGLISPTAKLELKMSGPLSLVTLDFSREAGDVWGDIRKDFSIPDLDTHAVAVREQALRKNKRMVERMLMRSEPFIYYIAQECAKRGMPSELALIPFVESQFNPHARSPSAAEGLWQFIPSTGRQFDLKQNKWVDERRDLVASTRAALDYLTYLYDMHGDWHLALLSYNWGEGSVLRAIKKAEEAGLEITVDNLDLPLETRHYIPKLQALKNLIQSPEKFGIQLPEFPNKPYFVKIKRNTDLDLREVARLAGIELGVIRKLNPGLNQPVMYAAHSDTLLVPIEYSDRINAGLKQYKPPKPTTSYLVKKGDTLSEIAEQFDVKVNDITRINGLSKKKPIKPGMKLSIPNTPKPGSWES</sequence>
<dbReference type="PROSITE" id="PS00922">
    <property type="entry name" value="TRANSGLYCOSYLASE"/>
    <property type="match status" value="1"/>
</dbReference>
<name>A0ABT1XHB1_9BURK</name>
<evidence type="ECO:0000256" key="2">
    <source>
        <dbReference type="SAM" id="MobiDB-lite"/>
    </source>
</evidence>
<dbReference type="PANTHER" id="PTHR37423">
    <property type="entry name" value="SOLUBLE LYTIC MUREIN TRANSGLYCOSYLASE-RELATED"/>
    <property type="match status" value="1"/>
</dbReference>
<dbReference type="SMART" id="SM00257">
    <property type="entry name" value="LysM"/>
    <property type="match status" value="1"/>
</dbReference>
<comment type="caution">
    <text evidence="4">The sequence shown here is derived from an EMBL/GenBank/DDBJ whole genome shotgun (WGS) entry which is preliminary data.</text>
</comment>
<dbReference type="SUPFAM" id="SSF54106">
    <property type="entry name" value="LysM domain"/>
    <property type="match status" value="1"/>
</dbReference>
<evidence type="ECO:0000259" key="3">
    <source>
        <dbReference type="PROSITE" id="PS51782"/>
    </source>
</evidence>
<evidence type="ECO:0000313" key="5">
    <source>
        <dbReference type="Proteomes" id="UP001165267"/>
    </source>
</evidence>